<keyword evidence="1" id="KW-0677">Repeat</keyword>
<dbReference type="InterPro" id="IPR016024">
    <property type="entry name" value="ARM-type_fold"/>
</dbReference>
<comment type="caution">
    <text evidence="3">The sequence shown here is derived from an EMBL/GenBank/DDBJ whole genome shotgun (WGS) entry which is preliminary data.</text>
</comment>
<dbReference type="Proteomes" id="UP000600918">
    <property type="component" value="Unassembled WGS sequence"/>
</dbReference>
<dbReference type="Pfam" id="PF14381">
    <property type="entry name" value="EDR1_CTR1_ARMC3_pept"/>
    <property type="match status" value="1"/>
</dbReference>
<evidence type="ECO:0000313" key="3">
    <source>
        <dbReference type="EMBL" id="KAF7404347.1"/>
    </source>
</evidence>
<protein>
    <recommendedName>
        <fullName evidence="2">EDR1/CTR1/ARMC3-like peptidase-like domain-containing protein</fullName>
    </recommendedName>
</protein>
<dbReference type="AlphaFoldDB" id="A0A834KCV5"/>
<dbReference type="PANTHER" id="PTHR46618">
    <property type="entry name" value="ARMADILLO REPEAT-CONTAINING PROTEIN 3"/>
    <property type="match status" value="1"/>
</dbReference>
<dbReference type="InterPro" id="IPR055164">
    <property type="entry name" value="EDR1/CTR1/ARMC3-like_pept-like"/>
</dbReference>
<reference evidence="3" key="1">
    <citation type="journal article" date="2020" name="G3 (Bethesda)">
        <title>High-Quality Assemblies for Three Invasive Social Wasps from the &lt;i&gt;Vespula&lt;/i&gt; Genus.</title>
        <authorList>
            <person name="Harrop T.W.R."/>
            <person name="Guhlin J."/>
            <person name="McLaughlin G.M."/>
            <person name="Permina E."/>
            <person name="Stockwell P."/>
            <person name="Gilligan J."/>
            <person name="Le Lec M.F."/>
            <person name="Gruber M.A.M."/>
            <person name="Quinn O."/>
            <person name="Lovegrove M."/>
            <person name="Duncan E.J."/>
            <person name="Remnant E.J."/>
            <person name="Van Eeckhoven J."/>
            <person name="Graham B."/>
            <person name="Knapp R.A."/>
            <person name="Langford K.W."/>
            <person name="Kronenberg Z."/>
            <person name="Press M.O."/>
            <person name="Eacker S.M."/>
            <person name="Wilson-Rankin E.E."/>
            <person name="Purcell J."/>
            <person name="Lester P.J."/>
            <person name="Dearden P.K."/>
        </authorList>
    </citation>
    <scope>NUCLEOTIDE SEQUENCE</scope>
    <source>
        <strain evidence="3">Volc-1</strain>
    </source>
</reference>
<gene>
    <name evidence="3" type="ORF">H0235_015041</name>
</gene>
<feature type="domain" description="EDR1/CTR1/ARMC3-like peptidase-like" evidence="2">
    <location>
        <begin position="735"/>
        <end position="820"/>
    </location>
</feature>
<proteinExistence type="predicted"/>
<dbReference type="InterPro" id="IPR052441">
    <property type="entry name" value="Armadillo-Ser/Thr_Kinase"/>
</dbReference>
<organism evidence="3 4">
    <name type="scientific">Vespula pensylvanica</name>
    <name type="common">Western yellow jacket</name>
    <name type="synonym">Wasp</name>
    <dbReference type="NCBI Taxonomy" id="30213"/>
    <lineage>
        <taxon>Eukaryota</taxon>
        <taxon>Metazoa</taxon>
        <taxon>Ecdysozoa</taxon>
        <taxon>Arthropoda</taxon>
        <taxon>Hexapoda</taxon>
        <taxon>Insecta</taxon>
        <taxon>Pterygota</taxon>
        <taxon>Neoptera</taxon>
        <taxon>Endopterygota</taxon>
        <taxon>Hymenoptera</taxon>
        <taxon>Apocrita</taxon>
        <taxon>Aculeata</taxon>
        <taxon>Vespoidea</taxon>
        <taxon>Vespidae</taxon>
        <taxon>Vespinae</taxon>
        <taxon>Vespula</taxon>
    </lineage>
</organism>
<dbReference type="SUPFAM" id="SSF48371">
    <property type="entry name" value="ARM repeat"/>
    <property type="match status" value="2"/>
</dbReference>
<accession>A0A834KCV5</accession>
<dbReference type="EMBL" id="JACSDY010000016">
    <property type="protein sequence ID" value="KAF7404347.1"/>
    <property type="molecule type" value="Genomic_DNA"/>
</dbReference>
<dbReference type="Gene3D" id="1.25.10.10">
    <property type="entry name" value="Leucine-rich Repeat Variant"/>
    <property type="match status" value="1"/>
</dbReference>
<dbReference type="InterPro" id="IPR011989">
    <property type="entry name" value="ARM-like"/>
</dbReference>
<name>A0A834KCV5_VESPE</name>
<evidence type="ECO:0000259" key="2">
    <source>
        <dbReference type="Pfam" id="PF14381"/>
    </source>
</evidence>
<evidence type="ECO:0000256" key="1">
    <source>
        <dbReference type="ARBA" id="ARBA00022737"/>
    </source>
</evidence>
<sequence>MYSTDTEGTLSVGKKREDRGVQLKHRFGPLNLDVKYPGTAILLLQCQENTILLNAAAALSKYATKSQENINILFDLDIVKSILPLIDHEDLFTRRFAAKLLAEMTAVPSIRDFLLESDYHMSYFTKVLINEQDLFMQEFSSLILAELSKDMYGAARLLEQCPNMNFLYERIQSTDPDVRKNNIEIIYNLIQDTIGVQKIINAEHFSFPLIYRLLQETYPEIQHLALNVISDLLARNKDEYIHNLFRETKGLEALLNFLANDDWRDLHSKVLKIFSLASDNHKTIELLNSIGGIQRIYNYMENTPDPKLFADAFDVVICFADILVGRKALYLNGIVEHLINTLEKNVQPDMYPTICYGIGKMALYGPAAQKLSNENVIKNILNILKNDNLKWLTRNSAMFALNELFNYNVDNCKNFLQLRGEEYLTWLIKQPHENVPLEIRLLAVQALIIIGHHSTLRNLIIKENTIDALCTLFEACLFSIISKYEKVDCSTMDELKVLSCQALSMFCIDNIGRDAFLKVHGSSRLHYLLSDLHSIPVRNAAVQLVQLLSVDPVLANVFVQTKYLSYMLNNRVSSRIIPSWDTCIETLFNSHLPAKFAFTGRLSLHDITKDGFYVLRQNICPFPVLNDLFRFKLCPLEPVYVVNTARSYSTIPTNNISEKDIEDAKNSIVKENASKGIFVSDKVLNSWLHLMFGRLQLDPYLCEYIELLNCKLVAMESKDLIINEEPNLINISNIASRAKMLAEFVARQMSGPDPSSTCMDHQLEVHLKEIKESIGTSVIPLGQLRVGSYLERAVLFKVLADKICLPTALVRGEYGTTWVEIAIPQIEVPPEDTCFSKYLTKEGPCTDWIVRNITLENKLSSKKSFSEDQNVSNIVVPQKLQQSIFPTKLMKPNVIVDLIEKPGQFIPIHSELGKRYRSKKIVCDLICDLPES</sequence>
<evidence type="ECO:0000313" key="4">
    <source>
        <dbReference type="Proteomes" id="UP000600918"/>
    </source>
</evidence>
<keyword evidence="4" id="KW-1185">Reference proteome</keyword>
<dbReference type="PANTHER" id="PTHR46618:SF1">
    <property type="entry name" value="ARMADILLO REPEAT-CONTAINING PROTEIN 3"/>
    <property type="match status" value="1"/>
</dbReference>